<dbReference type="AlphaFoldDB" id="A0A934MWN4"/>
<gene>
    <name evidence="7" type="primary">modA</name>
    <name evidence="7" type="ORF">I8J31_11810</name>
</gene>
<dbReference type="PANTHER" id="PTHR30632">
    <property type="entry name" value="MOLYBDATE-BINDING PERIPLASMIC PROTEIN"/>
    <property type="match status" value="1"/>
</dbReference>
<dbReference type="InterPro" id="IPR050682">
    <property type="entry name" value="ModA/WtpA"/>
</dbReference>
<dbReference type="PANTHER" id="PTHR30632:SF14">
    <property type="entry name" value="TUNGSTATE_MOLYBDATE_CHROMATE-BINDING PROTEIN MODA"/>
    <property type="match status" value="1"/>
</dbReference>
<evidence type="ECO:0000256" key="1">
    <source>
        <dbReference type="ARBA" id="ARBA00009175"/>
    </source>
</evidence>
<proteinExistence type="inferred from homology"/>
<name>A0A934MWN4_9GAMM</name>
<dbReference type="Proteomes" id="UP000628710">
    <property type="component" value="Unassembled WGS sequence"/>
</dbReference>
<reference evidence="7" key="1">
    <citation type="submission" date="2020-12" db="EMBL/GenBank/DDBJ databases">
        <title>Marinomonas arctica sp. nov., a psychrotolerant bacterium isolated from the Arctic.</title>
        <authorList>
            <person name="Zhang Y."/>
        </authorList>
    </citation>
    <scope>NUCLEOTIDE SEQUENCE</scope>
    <source>
        <strain evidence="7">C1424</strain>
    </source>
</reference>
<dbReference type="Pfam" id="PF13531">
    <property type="entry name" value="SBP_bac_11"/>
    <property type="match status" value="1"/>
</dbReference>
<organism evidence="7 8">
    <name type="scientific">Marinomonas transparens</name>
    <dbReference type="NCBI Taxonomy" id="2795388"/>
    <lineage>
        <taxon>Bacteria</taxon>
        <taxon>Pseudomonadati</taxon>
        <taxon>Pseudomonadota</taxon>
        <taxon>Gammaproteobacteria</taxon>
        <taxon>Oceanospirillales</taxon>
        <taxon>Oceanospirillaceae</taxon>
        <taxon>Marinomonas</taxon>
    </lineage>
</organism>
<dbReference type="GO" id="GO:0015689">
    <property type="term" value="P:molybdate ion transport"/>
    <property type="evidence" value="ECO:0007669"/>
    <property type="project" value="InterPro"/>
</dbReference>
<dbReference type="NCBIfam" id="TIGR01256">
    <property type="entry name" value="modA"/>
    <property type="match status" value="1"/>
</dbReference>
<dbReference type="SUPFAM" id="SSF53850">
    <property type="entry name" value="Periplasmic binding protein-like II"/>
    <property type="match status" value="1"/>
</dbReference>
<protein>
    <submittedName>
        <fullName evidence="7">Molybdate ABC transporter substrate-binding protein</fullName>
    </submittedName>
</protein>
<evidence type="ECO:0000256" key="6">
    <source>
        <dbReference type="PIRSR" id="PIRSR004846-1"/>
    </source>
</evidence>
<evidence type="ECO:0000256" key="5">
    <source>
        <dbReference type="ARBA" id="ARBA00062515"/>
    </source>
</evidence>
<feature type="binding site" evidence="6">
    <location>
        <position position="71"/>
    </location>
    <ligand>
        <name>molybdate</name>
        <dbReference type="ChEBI" id="CHEBI:36264"/>
    </ligand>
</feature>
<evidence type="ECO:0000256" key="2">
    <source>
        <dbReference type="ARBA" id="ARBA00022505"/>
    </source>
</evidence>
<dbReference type="FunFam" id="3.40.190.10:FF:000035">
    <property type="entry name" value="Molybdate ABC transporter substrate-binding protein"/>
    <property type="match status" value="1"/>
</dbReference>
<evidence type="ECO:0000256" key="4">
    <source>
        <dbReference type="ARBA" id="ARBA00022729"/>
    </source>
</evidence>
<keyword evidence="2 6" id="KW-0500">Molybdenum</keyword>
<keyword evidence="8" id="KW-1185">Reference proteome</keyword>
<dbReference type="InterPro" id="IPR005950">
    <property type="entry name" value="ModA"/>
</dbReference>
<comment type="similarity">
    <text evidence="1">Belongs to the bacterial solute-binding protein ModA family.</text>
</comment>
<evidence type="ECO:0000256" key="3">
    <source>
        <dbReference type="ARBA" id="ARBA00022723"/>
    </source>
</evidence>
<dbReference type="EMBL" id="JAEMNX010000012">
    <property type="protein sequence ID" value="MBJ7538359.1"/>
    <property type="molecule type" value="Genomic_DNA"/>
</dbReference>
<dbReference type="GO" id="GO:0046872">
    <property type="term" value="F:metal ion binding"/>
    <property type="evidence" value="ECO:0007669"/>
    <property type="project" value="UniProtKB-KW"/>
</dbReference>
<dbReference type="Gene3D" id="3.40.190.10">
    <property type="entry name" value="Periplasmic binding protein-like II"/>
    <property type="match status" value="2"/>
</dbReference>
<dbReference type="CDD" id="cd13539">
    <property type="entry name" value="PBP2_AvModA"/>
    <property type="match status" value="1"/>
</dbReference>
<evidence type="ECO:0000313" key="7">
    <source>
        <dbReference type="EMBL" id="MBJ7538359.1"/>
    </source>
</evidence>
<dbReference type="PIRSF" id="PIRSF004846">
    <property type="entry name" value="ModA"/>
    <property type="match status" value="1"/>
</dbReference>
<dbReference type="RefSeq" id="WP_199468768.1">
    <property type="nucleotide sequence ID" value="NZ_JAEMNX010000012.1"/>
</dbReference>
<dbReference type="InterPro" id="IPR044084">
    <property type="entry name" value="AvModA-like_subst-bd"/>
</dbReference>
<accession>A0A934MWN4</accession>
<dbReference type="GO" id="GO:1901359">
    <property type="term" value="F:tungstate binding"/>
    <property type="evidence" value="ECO:0007669"/>
    <property type="project" value="UniProtKB-ARBA"/>
</dbReference>
<keyword evidence="4" id="KW-0732">Signal</keyword>
<dbReference type="GO" id="GO:0030973">
    <property type="term" value="F:molybdate ion binding"/>
    <property type="evidence" value="ECO:0007669"/>
    <property type="project" value="InterPro"/>
</dbReference>
<evidence type="ECO:0000313" key="8">
    <source>
        <dbReference type="Proteomes" id="UP000628710"/>
    </source>
</evidence>
<comment type="subunit">
    <text evidence="5">The complex is composed of two ATP-binding proteins (ModC), two transmembrane proteins (ModB) and a solute-binding protein (ModA).</text>
</comment>
<keyword evidence="3 6" id="KW-0479">Metal-binding</keyword>
<comment type="caution">
    <text evidence="7">The sequence shown here is derived from an EMBL/GenBank/DDBJ whole genome shotgun (WGS) entry which is preliminary data.</text>
</comment>
<feature type="binding site" evidence="6">
    <location>
        <position position="177"/>
    </location>
    <ligand>
        <name>molybdate</name>
        <dbReference type="ChEBI" id="CHEBI:36264"/>
    </ligand>
</feature>
<sequence>MIKQVSLNQLLRVWILARVTLTSILFALSTNTLADTLHIAVASNFIAPIKQLATQFEQETNNQLQLSFASSGKLFAQIQHGAPFDVFLSADNIKPSTLVKQQLALPDSLIIYAQGKLVLWSINPMPSSLLKDSLLAAKRIAIANPKLAPYGKAAVESLRNLAIWPNVKGKLVQGENIAQAYQFVYSQNADLGLIALSQVLSGKVQGHTQDISDKLHRDIEQAAVILSGSQKKVLAKAFMAYLMRPDVQEKIRQFGYSENKAR</sequence>